<feature type="chain" id="PRO_5001619999" description="DUF4124 domain-containing protein" evidence="1">
    <location>
        <begin position="23"/>
        <end position="248"/>
    </location>
</feature>
<organism evidence="2 3">
    <name type="scientific">Nitrincola lacisaponensis</name>
    <dbReference type="NCBI Taxonomy" id="267850"/>
    <lineage>
        <taxon>Bacteria</taxon>
        <taxon>Pseudomonadati</taxon>
        <taxon>Pseudomonadota</taxon>
        <taxon>Gammaproteobacteria</taxon>
        <taxon>Oceanospirillales</taxon>
        <taxon>Oceanospirillaceae</taxon>
        <taxon>Nitrincola</taxon>
    </lineage>
</organism>
<dbReference type="STRING" id="267850.ADINL_2287"/>
<dbReference type="InterPro" id="IPR021109">
    <property type="entry name" value="Peptidase_aspartic_dom_sf"/>
</dbReference>
<evidence type="ECO:0008006" key="4">
    <source>
        <dbReference type="Google" id="ProtNLM"/>
    </source>
</evidence>
<dbReference type="OrthoDB" id="6088234at2"/>
<reference evidence="2 3" key="1">
    <citation type="journal article" date="2005" name="Int. J. Syst. Evol. Microbiol.">
        <title>Nitrincola lacisaponensis gen. nov., sp. nov., a novel alkaliphilic bacterium isolated from an alkaline, saline lake.</title>
        <authorList>
            <person name="Dimitriu P.A."/>
            <person name="Shukla S.K."/>
            <person name="Conradt J."/>
            <person name="Marquez M.C."/>
            <person name="Ventosa A."/>
            <person name="Maglia A."/>
            <person name="Peyton B.M."/>
            <person name="Pinkart H.C."/>
            <person name="Mormile M.R."/>
        </authorList>
    </citation>
    <scope>NUCLEOTIDE SEQUENCE [LARGE SCALE GENOMIC DNA]</scope>
    <source>
        <strain evidence="2 3">4CA</strain>
    </source>
</reference>
<dbReference type="EMBL" id="JMSZ01000032">
    <property type="protein sequence ID" value="KDE39158.1"/>
    <property type="molecule type" value="Genomic_DNA"/>
</dbReference>
<dbReference type="CDD" id="cd05483">
    <property type="entry name" value="retropepsin_like_bacteria"/>
    <property type="match status" value="1"/>
</dbReference>
<dbReference type="SUPFAM" id="SSF50630">
    <property type="entry name" value="Acid proteases"/>
    <property type="match status" value="1"/>
</dbReference>
<dbReference type="AlphaFoldDB" id="A0A063XYC7"/>
<dbReference type="PATRIC" id="fig|267850.7.peg.2255"/>
<evidence type="ECO:0000313" key="3">
    <source>
        <dbReference type="Proteomes" id="UP000027318"/>
    </source>
</evidence>
<accession>A0A063XYC7</accession>
<proteinExistence type="predicted"/>
<feature type="signal peptide" evidence="1">
    <location>
        <begin position="1"/>
        <end position="22"/>
    </location>
</feature>
<gene>
    <name evidence="2" type="ORF">ADINL_2287</name>
</gene>
<protein>
    <recommendedName>
        <fullName evidence="4">DUF4124 domain-containing protein</fullName>
    </recommendedName>
</protein>
<dbReference type="Proteomes" id="UP000027318">
    <property type="component" value="Unassembled WGS sequence"/>
</dbReference>
<dbReference type="InterPro" id="IPR034122">
    <property type="entry name" value="Retropepsin-like_bacterial"/>
</dbReference>
<evidence type="ECO:0000256" key="1">
    <source>
        <dbReference type="SAM" id="SignalP"/>
    </source>
</evidence>
<keyword evidence="3" id="KW-1185">Reference proteome</keyword>
<dbReference type="Pfam" id="PF13650">
    <property type="entry name" value="Asp_protease_2"/>
    <property type="match status" value="1"/>
</dbReference>
<dbReference type="RefSeq" id="WP_036547909.1">
    <property type="nucleotide sequence ID" value="NZ_JBKBNO010000002.1"/>
</dbReference>
<name>A0A063XYC7_9GAMM</name>
<evidence type="ECO:0000313" key="2">
    <source>
        <dbReference type="EMBL" id="KDE39158.1"/>
    </source>
</evidence>
<comment type="caution">
    <text evidence="2">The sequence shown here is derived from an EMBL/GenBank/DDBJ whole genome shotgun (WGS) entry which is preliminary data.</text>
</comment>
<keyword evidence="1" id="KW-0732">Signal</keyword>
<sequence length="248" mass="27783">MNRVYRGILLLCGCLVSVSLSAQIYHYVDETGRRIYVDHISRVPQAYRDQLEVRGSAMTPERREALELQRTERLSLQQQQQQLRELDQLIASLQTPVNLRGNTVLVPVRVTVRGRSAQTQMVLDTGATSTVFHRARLAGLPLDARPSGYAQIASGDLIETFSAPFDRIEIGPYQLNGVRAEVIDFQGAAAHDGLLGMDFLRQVEYRIDFESSRIIWDPARLASLQQMREEMEAAMTATAEPAEAPESP</sequence>
<dbReference type="Gene3D" id="2.40.70.10">
    <property type="entry name" value="Acid Proteases"/>
    <property type="match status" value="1"/>
</dbReference>